<name>A0AAN4VWG4_9BACT</name>
<dbReference type="InterPro" id="IPR010156">
    <property type="entry name" value="CRISPR-assoc_prot_Cas6"/>
</dbReference>
<dbReference type="GO" id="GO:0016788">
    <property type="term" value="F:hydrolase activity, acting on ester bonds"/>
    <property type="evidence" value="ECO:0007669"/>
    <property type="project" value="InterPro"/>
</dbReference>
<evidence type="ECO:0000256" key="2">
    <source>
        <dbReference type="ARBA" id="ARBA00022884"/>
    </source>
</evidence>
<dbReference type="AlphaFoldDB" id="A0AAN4VWG4"/>
<dbReference type="InterPro" id="IPR049435">
    <property type="entry name" value="Cas_Cas6_C"/>
</dbReference>
<dbReference type="GO" id="GO:0003723">
    <property type="term" value="F:RNA binding"/>
    <property type="evidence" value="ECO:0007669"/>
    <property type="project" value="UniProtKB-KW"/>
</dbReference>
<organism evidence="5 6">
    <name type="scientific">Persicobacter diffluens</name>
    <dbReference type="NCBI Taxonomy" id="981"/>
    <lineage>
        <taxon>Bacteria</taxon>
        <taxon>Pseudomonadati</taxon>
        <taxon>Bacteroidota</taxon>
        <taxon>Cytophagia</taxon>
        <taxon>Cytophagales</taxon>
        <taxon>Persicobacteraceae</taxon>
        <taxon>Persicobacter</taxon>
    </lineage>
</organism>
<dbReference type="EMBL" id="BQKE01000001">
    <property type="protein sequence ID" value="GJM60183.1"/>
    <property type="molecule type" value="Genomic_DNA"/>
</dbReference>
<comment type="similarity">
    <text evidence="1">Belongs to the CRISPR-associated protein Cas6/Cse3/CasE family.</text>
</comment>
<dbReference type="Gene3D" id="3.30.70.1890">
    <property type="match status" value="1"/>
</dbReference>
<dbReference type="GO" id="GO:0051607">
    <property type="term" value="P:defense response to virus"/>
    <property type="evidence" value="ECO:0007669"/>
    <property type="project" value="UniProtKB-KW"/>
</dbReference>
<dbReference type="RefSeq" id="WP_072159017.1">
    <property type="nucleotide sequence ID" value="NZ_BQKE01000001.1"/>
</dbReference>
<proteinExistence type="inferred from homology"/>
<evidence type="ECO:0000313" key="5">
    <source>
        <dbReference type="EMBL" id="GJM60183.1"/>
    </source>
</evidence>
<gene>
    <name evidence="5" type="ORF">PEDI_07350</name>
</gene>
<keyword evidence="3" id="KW-0051">Antiviral defense</keyword>
<sequence length="263" mass="30329">MRIRIVFILKNKGANVPFHHQFLLAQLVKGIVVRGGNEKYRGFNHYNFSGLKGQTKISRNGLHFFSSRVTLVFSSTDQEFINYFLTELFKFPTVEVGNLILIPEGVEKEETPALTEETKFICISPLVLIVPGFNDSQGKRFISPETEDFSDMLYESTMGRLADYGHYSTEQLAEFTKFQVVPDAEYLRKIKESQKKFARIYPVYDQDVKYEVRGYTFPFTLYAAKEVQEFVFHSGLGAFTHKGLGMLDVANTDLTNRTTRYEW</sequence>
<protein>
    <recommendedName>
        <fullName evidence="4">CRISPR associated protein Cas6 C-terminal domain-containing protein</fullName>
    </recommendedName>
</protein>
<comment type="caution">
    <text evidence="5">The sequence shown here is derived from an EMBL/GenBank/DDBJ whole genome shotgun (WGS) entry which is preliminary data.</text>
</comment>
<feature type="domain" description="CRISPR associated protein Cas6 C-terminal" evidence="4">
    <location>
        <begin position="114"/>
        <end position="249"/>
    </location>
</feature>
<evidence type="ECO:0000256" key="1">
    <source>
        <dbReference type="ARBA" id="ARBA00005937"/>
    </source>
</evidence>
<reference evidence="5 6" key="1">
    <citation type="submission" date="2021-12" db="EMBL/GenBank/DDBJ databases">
        <title>Genome sequencing of bacteria with rrn-lacking chromosome and rrn-plasmid.</title>
        <authorList>
            <person name="Anda M."/>
            <person name="Iwasaki W."/>
        </authorList>
    </citation>
    <scope>NUCLEOTIDE SEQUENCE [LARGE SCALE GENOMIC DNA]</scope>
    <source>
        <strain evidence="5 6">NBRC 15940</strain>
    </source>
</reference>
<evidence type="ECO:0000259" key="4">
    <source>
        <dbReference type="Pfam" id="PF01881"/>
    </source>
</evidence>
<dbReference type="NCBIfam" id="TIGR01877">
    <property type="entry name" value="cas_cas6"/>
    <property type="match status" value="1"/>
</dbReference>
<accession>A0AAN4VWG4</accession>
<dbReference type="Gene3D" id="3.30.70.1900">
    <property type="match status" value="1"/>
</dbReference>
<evidence type="ECO:0000313" key="6">
    <source>
        <dbReference type="Proteomes" id="UP001310022"/>
    </source>
</evidence>
<dbReference type="Pfam" id="PF01881">
    <property type="entry name" value="Cas_Cas6_C"/>
    <property type="match status" value="1"/>
</dbReference>
<dbReference type="PANTHER" id="PTHR36984">
    <property type="entry name" value="CRISPR-ASSOCIATED ENDORIBONUCLEASE CAS6 1"/>
    <property type="match status" value="1"/>
</dbReference>
<keyword evidence="2" id="KW-0694">RNA-binding</keyword>
<evidence type="ECO:0000256" key="3">
    <source>
        <dbReference type="ARBA" id="ARBA00023118"/>
    </source>
</evidence>
<dbReference type="CDD" id="cd21140">
    <property type="entry name" value="Cas6_I-like"/>
    <property type="match status" value="1"/>
</dbReference>
<dbReference type="PANTHER" id="PTHR36984:SF1">
    <property type="entry name" value="CRISPR-ASSOCIATED ENDORIBONUCLEASE CAS6 1"/>
    <property type="match status" value="1"/>
</dbReference>
<dbReference type="Proteomes" id="UP001310022">
    <property type="component" value="Unassembled WGS sequence"/>
</dbReference>
<dbReference type="InterPro" id="IPR045747">
    <property type="entry name" value="CRISPR-assoc_prot_Cas6_N_sf"/>
</dbReference>
<keyword evidence="6" id="KW-1185">Reference proteome</keyword>